<evidence type="ECO:0000313" key="2">
    <source>
        <dbReference type="Proteomes" id="UP000010793"/>
    </source>
</evidence>
<proteinExistence type="predicted"/>
<organism evidence="1 2">
    <name type="scientific">Brachyspira pilosicoli P43/6/78</name>
    <dbReference type="NCBI Taxonomy" id="1042417"/>
    <lineage>
        <taxon>Bacteria</taxon>
        <taxon>Pseudomonadati</taxon>
        <taxon>Spirochaetota</taxon>
        <taxon>Spirochaetia</taxon>
        <taxon>Brachyspirales</taxon>
        <taxon>Brachyspiraceae</taxon>
        <taxon>Brachyspira</taxon>
    </lineage>
</organism>
<keyword evidence="2" id="KW-1185">Reference proteome</keyword>
<evidence type="ECO:0000313" key="1">
    <source>
        <dbReference type="EMBL" id="AGA67472.1"/>
    </source>
</evidence>
<gene>
    <name evidence="1" type="ORF">BPP43_11640</name>
</gene>
<dbReference type="Gene3D" id="1.10.490.10">
    <property type="entry name" value="Globins"/>
    <property type="match status" value="1"/>
</dbReference>
<dbReference type="SUPFAM" id="SSF46458">
    <property type="entry name" value="Globin-like"/>
    <property type="match status" value="1"/>
</dbReference>
<dbReference type="Proteomes" id="UP000010793">
    <property type="component" value="Chromosome"/>
</dbReference>
<dbReference type="KEGG" id="bpip:BPP43_11640"/>
<dbReference type="InterPro" id="IPR009050">
    <property type="entry name" value="Globin-like_sf"/>
</dbReference>
<dbReference type="RefSeq" id="WP_013243659.1">
    <property type="nucleotide sequence ID" value="NC_019908.1"/>
</dbReference>
<dbReference type="CDD" id="cd08916">
    <property type="entry name" value="TrHb3_P"/>
    <property type="match status" value="1"/>
</dbReference>
<accession>A0A3B6VUJ3</accession>
<sequence>MKYGEINNEGIEKLMDIFYAKIRVHKELGPIFNEHVGIDDESWERHKEKIAKFWKTMLLNQRLYMGNPVQPHINLMPFDMNLFDTWLNLFKECLDEVFEEEPSNHYYEVACNIAKNFKAVLFNQ</sequence>
<name>A0A3B6VUJ3_BRAPL</name>
<reference evidence="1 2" key="1">
    <citation type="journal article" date="2013" name="Genome Announc.">
        <title>Complete Genome Sequence of the Porcine Strain Brachyspira pilosicoli P43/6/78(T.).</title>
        <authorList>
            <person name="Lin C."/>
            <person name="den Bakker H.C."/>
            <person name="Suzuki H."/>
            <person name="Lefebure T."/>
            <person name="Ponnala L."/>
            <person name="Sun Q."/>
            <person name="Stanhope M.J."/>
            <person name="Wiedmann M."/>
            <person name="Duhamel G.E."/>
        </authorList>
    </citation>
    <scope>NUCLEOTIDE SEQUENCE [LARGE SCALE GENOMIC DNA]</scope>
    <source>
        <strain evidence="1 2">P43/6/78</strain>
    </source>
</reference>
<protein>
    <submittedName>
        <fullName evidence="1">Truncated hemoglobin</fullName>
    </submittedName>
</protein>
<dbReference type="AlphaFoldDB" id="A0A3B6VUJ3"/>
<dbReference type="GO" id="GO:0019825">
    <property type="term" value="F:oxygen binding"/>
    <property type="evidence" value="ECO:0007669"/>
    <property type="project" value="InterPro"/>
</dbReference>
<dbReference type="GO" id="GO:0020037">
    <property type="term" value="F:heme binding"/>
    <property type="evidence" value="ECO:0007669"/>
    <property type="project" value="InterPro"/>
</dbReference>
<dbReference type="InterPro" id="IPR012292">
    <property type="entry name" value="Globin/Proto"/>
</dbReference>
<dbReference type="EMBL" id="CP002873">
    <property type="protein sequence ID" value="AGA67472.1"/>
    <property type="molecule type" value="Genomic_DNA"/>
</dbReference>
<dbReference type="GeneID" id="56439277"/>